<reference evidence="2 4" key="2">
    <citation type="submission" date="2018-06" db="EMBL/GenBank/DDBJ databases">
        <authorList>
            <consortium name="Pathogen Informatics"/>
            <person name="Doyle S."/>
        </authorList>
    </citation>
    <scope>NUCLEOTIDE SEQUENCE [LARGE SCALE GENOMIC DNA]</scope>
    <source>
        <strain evidence="2 4">NCTC11991</strain>
    </source>
</reference>
<dbReference type="EMBL" id="UGOY01000001">
    <property type="protein sequence ID" value="STY22121.1"/>
    <property type="molecule type" value="Genomic_DNA"/>
</dbReference>
<dbReference type="OrthoDB" id="5633541at2"/>
<reference evidence="1 3" key="1">
    <citation type="submission" date="2015-11" db="EMBL/GenBank/DDBJ databases">
        <title>Genomic analysis of 38 Legionella species identifies large and diverse effector repertoires.</title>
        <authorList>
            <person name="Burstein D."/>
            <person name="Amaro F."/>
            <person name="Zusman T."/>
            <person name="Lifshitz Z."/>
            <person name="Cohen O."/>
            <person name="Gilbert J.A."/>
            <person name="Pupko T."/>
            <person name="Shuman H.A."/>
            <person name="Segal G."/>
        </authorList>
    </citation>
    <scope>NUCLEOTIDE SEQUENCE [LARGE SCALE GENOMIC DNA]</scope>
    <source>
        <strain evidence="1 3">SC-18-C9</strain>
    </source>
</reference>
<evidence type="ECO:0000313" key="3">
    <source>
        <dbReference type="Proteomes" id="UP000054820"/>
    </source>
</evidence>
<accession>A0A378LDE5</accession>
<evidence type="ECO:0000313" key="4">
    <source>
        <dbReference type="Proteomes" id="UP000255110"/>
    </source>
</evidence>
<name>A0A378LDE5_9GAMM</name>
<dbReference type="RefSeq" id="WP_058477902.1">
    <property type="nucleotide sequence ID" value="NZ_CAAAIO010000026.1"/>
</dbReference>
<gene>
    <name evidence="1" type="ORF">Lstg_2350</name>
    <name evidence="2" type="ORF">NCTC11991_00700</name>
</gene>
<dbReference type="STRING" id="460.Lstg_2350"/>
<dbReference type="EMBL" id="LNYZ01000019">
    <property type="protein sequence ID" value="KTD76062.1"/>
    <property type="molecule type" value="Genomic_DNA"/>
</dbReference>
<evidence type="ECO:0000313" key="2">
    <source>
        <dbReference type="EMBL" id="STY22121.1"/>
    </source>
</evidence>
<dbReference type="AlphaFoldDB" id="A0A378LDE5"/>
<keyword evidence="3" id="KW-1185">Reference proteome</keyword>
<sequence length="434" mass="49984">MPNPFFVFLKKKHTVPKVTSYKDTEQTKELQLLVASGNKAQYRKREKDFNEEGFKFRLTKGVVYEIRDEGEEIEVQVAVQVKGFTLTWYFWVPDGLDQYPQEFRDKLFNAAAKVQREKVDGGCDLYLRGSDELHGKLMHHLATEFWQNHNHYRLKDNKSYTPKEFNQHMRGLATTEIYQEFFEEGEIEKLCEEFAEFYKKWVAKKGSELSLEEQYFSAPSQKLDLEDVIELELFAHQQEPCRINMSELKVDYEAARKEIERIVREGLTTESLSALLEKVDREYNELVEFRTTGGSRGLTPEITEVSQVKGTRYQVKSVGVGRDDKLKKELPDVPKWAHSVQAAVEKAKAFILEDARKRLAVPEKGKVDTPSLSAVDASVEKVEKSRAVPTVPTEPKPKVEQLTFSGVDTFLVVLQKENENAKQVKNEASTVLKV</sequence>
<organism evidence="2 4">
    <name type="scientific">Legionella steigerwaltii</name>
    <dbReference type="NCBI Taxonomy" id="460"/>
    <lineage>
        <taxon>Bacteria</taxon>
        <taxon>Pseudomonadati</taxon>
        <taxon>Pseudomonadota</taxon>
        <taxon>Gammaproteobacteria</taxon>
        <taxon>Legionellales</taxon>
        <taxon>Legionellaceae</taxon>
        <taxon>Legionella</taxon>
    </lineage>
</organism>
<evidence type="ECO:0000313" key="1">
    <source>
        <dbReference type="EMBL" id="KTD76062.1"/>
    </source>
</evidence>
<proteinExistence type="predicted"/>
<protein>
    <submittedName>
        <fullName evidence="2">Uncharacterized protein</fullName>
    </submittedName>
</protein>
<dbReference type="Proteomes" id="UP000255110">
    <property type="component" value="Unassembled WGS sequence"/>
</dbReference>
<dbReference type="Proteomes" id="UP000054820">
    <property type="component" value="Unassembled WGS sequence"/>
</dbReference>